<organism evidence="9 10">
    <name type="scientific">Bradyrhizobium erythrophlei</name>
    <dbReference type="NCBI Taxonomy" id="1437360"/>
    <lineage>
        <taxon>Bacteria</taxon>
        <taxon>Pseudomonadati</taxon>
        <taxon>Pseudomonadota</taxon>
        <taxon>Alphaproteobacteria</taxon>
        <taxon>Hyphomicrobiales</taxon>
        <taxon>Nitrobacteraceae</taxon>
        <taxon>Bradyrhizobium</taxon>
    </lineage>
</organism>
<gene>
    <name evidence="9" type="ORF">SAMN05444164_8221</name>
</gene>
<feature type="transmembrane region" description="Helical" evidence="8">
    <location>
        <begin position="84"/>
        <end position="101"/>
    </location>
</feature>
<keyword evidence="3" id="KW-1003">Cell membrane</keyword>
<keyword evidence="6 8" id="KW-1133">Transmembrane helix</keyword>
<proteinExistence type="predicted"/>
<dbReference type="InterPro" id="IPR001851">
    <property type="entry name" value="ABC_transp_permease"/>
</dbReference>
<feature type="transmembrane region" description="Helical" evidence="8">
    <location>
        <begin position="284"/>
        <end position="304"/>
    </location>
</feature>
<dbReference type="RefSeq" id="WP_244549893.1">
    <property type="nucleotide sequence ID" value="NZ_FNTH01000001.1"/>
</dbReference>
<reference evidence="9 10" key="1">
    <citation type="submission" date="2016-10" db="EMBL/GenBank/DDBJ databases">
        <authorList>
            <person name="de Groot N.N."/>
        </authorList>
    </citation>
    <scope>NUCLEOTIDE SEQUENCE [LARGE SCALE GENOMIC DNA]</scope>
    <source>
        <strain evidence="9 10">MT12</strain>
    </source>
</reference>
<feature type="transmembrane region" description="Helical" evidence="8">
    <location>
        <begin position="107"/>
        <end position="129"/>
    </location>
</feature>
<keyword evidence="5 8" id="KW-0812">Transmembrane</keyword>
<feature type="transmembrane region" description="Helical" evidence="8">
    <location>
        <begin position="59"/>
        <end position="77"/>
    </location>
</feature>
<evidence type="ECO:0000256" key="4">
    <source>
        <dbReference type="ARBA" id="ARBA00022519"/>
    </source>
</evidence>
<evidence type="ECO:0000256" key="7">
    <source>
        <dbReference type="ARBA" id="ARBA00023136"/>
    </source>
</evidence>
<evidence type="ECO:0000256" key="1">
    <source>
        <dbReference type="ARBA" id="ARBA00004651"/>
    </source>
</evidence>
<protein>
    <submittedName>
        <fullName evidence="9">Ribose transport system permease protein</fullName>
    </submittedName>
</protein>
<evidence type="ECO:0000256" key="6">
    <source>
        <dbReference type="ARBA" id="ARBA00022989"/>
    </source>
</evidence>
<accession>A0A1H5J2M7</accession>
<dbReference type="Proteomes" id="UP000198992">
    <property type="component" value="Unassembled WGS sequence"/>
</dbReference>
<dbReference type="GO" id="GO:0005886">
    <property type="term" value="C:plasma membrane"/>
    <property type="evidence" value="ECO:0007669"/>
    <property type="project" value="UniProtKB-SubCell"/>
</dbReference>
<dbReference type="PANTHER" id="PTHR32196">
    <property type="entry name" value="ABC TRANSPORTER PERMEASE PROTEIN YPHD-RELATED-RELATED"/>
    <property type="match status" value="1"/>
</dbReference>
<dbReference type="AlphaFoldDB" id="A0A1H5J2M7"/>
<evidence type="ECO:0000256" key="8">
    <source>
        <dbReference type="SAM" id="Phobius"/>
    </source>
</evidence>
<comment type="subcellular location">
    <subcellularLocation>
        <location evidence="1">Cell membrane</location>
        <topology evidence="1">Multi-pass membrane protein</topology>
    </subcellularLocation>
</comment>
<evidence type="ECO:0000256" key="3">
    <source>
        <dbReference type="ARBA" id="ARBA00022475"/>
    </source>
</evidence>
<feature type="transmembrane region" description="Helical" evidence="8">
    <location>
        <begin position="31"/>
        <end position="53"/>
    </location>
</feature>
<feature type="transmembrane region" description="Helical" evidence="8">
    <location>
        <begin position="255"/>
        <end position="277"/>
    </location>
</feature>
<dbReference type="PANTHER" id="PTHR32196:SF21">
    <property type="entry name" value="ABC TRANSPORTER PERMEASE PROTEIN YPHD-RELATED"/>
    <property type="match status" value="1"/>
</dbReference>
<sequence>MSVQSPSRGVAVPAASSRSGTMFAKPSQEQIVLLITVALLVVFGLTLNGFASVSNLLNLLRSISILGVLGLGMGLIVISRGIDLSEVAIMAGSWAIALIYMQNGMPVFTAVLLALAIAVLIGVVNGVMVAFVEAPALFVTLAAGFVIYGLAFWIAPAWVVYAPKDAPGLMYLGAGRLFGIPVPILVFAVCAIAMHLFLSRTSIGRFIYSQGDNPEAARLTGIPLRPLIVLEHVLVALLAWIAGLVWVGTTGSMQMAITQGTMIFDVVLVVVIGGISLIGGRGSVFSVVVGCVLIGTLLNAFTIMDVNSEVQNIIKGVVLLAAIVLDNWLHPRDEETARQGD</sequence>
<keyword evidence="4" id="KW-0997">Cell inner membrane</keyword>
<keyword evidence="7 8" id="KW-0472">Membrane</keyword>
<evidence type="ECO:0000256" key="5">
    <source>
        <dbReference type="ARBA" id="ARBA00022692"/>
    </source>
</evidence>
<feature type="transmembrane region" description="Helical" evidence="8">
    <location>
        <begin position="178"/>
        <end position="198"/>
    </location>
</feature>
<dbReference type="Pfam" id="PF02653">
    <property type="entry name" value="BPD_transp_2"/>
    <property type="match status" value="1"/>
</dbReference>
<evidence type="ECO:0000313" key="9">
    <source>
        <dbReference type="EMBL" id="SEE46674.1"/>
    </source>
</evidence>
<evidence type="ECO:0000256" key="2">
    <source>
        <dbReference type="ARBA" id="ARBA00022448"/>
    </source>
</evidence>
<feature type="transmembrane region" description="Helical" evidence="8">
    <location>
        <begin position="136"/>
        <end position="158"/>
    </location>
</feature>
<feature type="transmembrane region" description="Helical" evidence="8">
    <location>
        <begin position="227"/>
        <end position="249"/>
    </location>
</feature>
<evidence type="ECO:0000313" key="10">
    <source>
        <dbReference type="Proteomes" id="UP000198992"/>
    </source>
</evidence>
<dbReference type="CDD" id="cd06579">
    <property type="entry name" value="TM_PBP1_transp_AraH_like"/>
    <property type="match status" value="1"/>
</dbReference>
<name>A0A1H5J2M7_9BRAD</name>
<dbReference type="EMBL" id="FNTH01000001">
    <property type="protein sequence ID" value="SEE46674.1"/>
    <property type="molecule type" value="Genomic_DNA"/>
</dbReference>
<dbReference type="GO" id="GO:0022857">
    <property type="term" value="F:transmembrane transporter activity"/>
    <property type="evidence" value="ECO:0007669"/>
    <property type="project" value="InterPro"/>
</dbReference>
<keyword evidence="2" id="KW-0813">Transport</keyword>